<keyword evidence="3" id="KW-1185">Reference proteome</keyword>
<reference evidence="2 3" key="1">
    <citation type="journal article" date="2010" name="Proc. Natl. Acad. Sci. U.S.A.">
        <title>Insights into evolution of multicellular fungi from the assembled chromosomes of the mushroom Coprinopsis cinerea (Coprinus cinereus).</title>
        <authorList>
            <person name="Stajich J.E."/>
            <person name="Wilke S.K."/>
            <person name="Ahren D."/>
            <person name="Au C.H."/>
            <person name="Birren B.W."/>
            <person name="Borodovsky M."/>
            <person name="Burns C."/>
            <person name="Canback B."/>
            <person name="Casselton L.A."/>
            <person name="Cheng C.K."/>
            <person name="Deng J."/>
            <person name="Dietrich F.S."/>
            <person name="Fargo D.C."/>
            <person name="Farman M.L."/>
            <person name="Gathman A.C."/>
            <person name="Goldberg J."/>
            <person name="Guigo R."/>
            <person name="Hoegger P.J."/>
            <person name="Hooker J.B."/>
            <person name="Huggins A."/>
            <person name="James T.Y."/>
            <person name="Kamada T."/>
            <person name="Kilaru S."/>
            <person name="Kodira C."/>
            <person name="Kues U."/>
            <person name="Kupfer D."/>
            <person name="Kwan H.S."/>
            <person name="Lomsadze A."/>
            <person name="Li W."/>
            <person name="Lilly W.W."/>
            <person name="Ma L.J."/>
            <person name="Mackey A.J."/>
            <person name="Manning G."/>
            <person name="Martin F."/>
            <person name="Muraguchi H."/>
            <person name="Natvig D.O."/>
            <person name="Palmerini H."/>
            <person name="Ramesh M.A."/>
            <person name="Rehmeyer C.J."/>
            <person name="Roe B.A."/>
            <person name="Shenoy N."/>
            <person name="Stanke M."/>
            <person name="Ter-Hovhannisyan V."/>
            <person name="Tunlid A."/>
            <person name="Velagapudi R."/>
            <person name="Vision T.J."/>
            <person name="Zeng Q."/>
            <person name="Zolan M.E."/>
            <person name="Pukkila P.J."/>
        </authorList>
    </citation>
    <scope>NUCLEOTIDE SEQUENCE [LARGE SCALE GENOMIC DNA]</scope>
    <source>
        <strain evidence="3">Okayama-7 / 130 / ATCC MYA-4618 / FGSC 9003</strain>
    </source>
</reference>
<dbReference type="Pfam" id="PF14273">
    <property type="entry name" value="DUF4360"/>
    <property type="match status" value="1"/>
</dbReference>
<dbReference type="PANTHER" id="PTHR38847">
    <property type="match status" value="1"/>
</dbReference>
<proteinExistence type="predicted"/>
<dbReference type="VEuPathDB" id="FungiDB:CC1G_13219"/>
<protein>
    <recommendedName>
        <fullName evidence="4">Secreted protein</fullName>
    </recommendedName>
</protein>
<evidence type="ECO:0000313" key="2">
    <source>
        <dbReference type="EMBL" id="EAU93296.2"/>
    </source>
</evidence>
<dbReference type="InParanoid" id="A8N0X0"/>
<evidence type="ECO:0000313" key="3">
    <source>
        <dbReference type="Proteomes" id="UP000001861"/>
    </source>
</evidence>
<feature type="chain" id="PRO_5002726953" description="Secreted protein" evidence="1">
    <location>
        <begin position="21"/>
        <end position="209"/>
    </location>
</feature>
<dbReference type="STRING" id="240176.A8N0X0"/>
<evidence type="ECO:0008006" key="4">
    <source>
        <dbReference type="Google" id="ProtNLM"/>
    </source>
</evidence>
<dbReference type="eggNOG" id="ENOG502S0H4">
    <property type="taxonomic scope" value="Eukaryota"/>
</dbReference>
<dbReference type="RefSeq" id="XP_001828519.2">
    <property type="nucleotide sequence ID" value="XM_001828467.2"/>
</dbReference>
<dbReference type="EMBL" id="AACS02000001">
    <property type="protein sequence ID" value="EAU93296.2"/>
    <property type="molecule type" value="Genomic_DNA"/>
</dbReference>
<comment type="caution">
    <text evidence="2">The sequence shown here is derived from an EMBL/GenBank/DDBJ whole genome shotgun (WGS) entry which is preliminary data.</text>
</comment>
<dbReference type="InterPro" id="IPR025649">
    <property type="entry name" value="DUF4360"/>
</dbReference>
<sequence>MKLSAFATALVLAWASTISGSPTGSIEARQVVSPPPGFAITKQTSIFITLSSGDKSAVTVGFSRYYAEVGPNIPISSNRRNCQLTWSVNVPPGFSFGLAAVDYRGWYQLDDKVTASQQSSYYFQGHLAQATARSELVGPVAGRDYLYQDQFDLVSTVLSPCGTSTVLNIQTDLRTNNSKNPRGYGYIATDSINATLTQTFHFKWQTCKN</sequence>
<name>A8N0X0_COPC7</name>
<accession>A8N0X0</accession>
<dbReference type="Proteomes" id="UP000001861">
    <property type="component" value="Unassembled WGS sequence"/>
</dbReference>
<dbReference type="KEGG" id="cci:CC1G_13219"/>
<gene>
    <name evidence="2" type="ORF">CC1G_13219</name>
</gene>
<organism evidence="2 3">
    <name type="scientific">Coprinopsis cinerea (strain Okayama-7 / 130 / ATCC MYA-4618 / FGSC 9003)</name>
    <name type="common">Inky cap fungus</name>
    <name type="synonym">Hormographiella aspergillata</name>
    <dbReference type="NCBI Taxonomy" id="240176"/>
    <lineage>
        <taxon>Eukaryota</taxon>
        <taxon>Fungi</taxon>
        <taxon>Dikarya</taxon>
        <taxon>Basidiomycota</taxon>
        <taxon>Agaricomycotina</taxon>
        <taxon>Agaricomycetes</taxon>
        <taxon>Agaricomycetidae</taxon>
        <taxon>Agaricales</taxon>
        <taxon>Agaricineae</taxon>
        <taxon>Psathyrellaceae</taxon>
        <taxon>Coprinopsis</taxon>
    </lineage>
</organism>
<dbReference type="OMA" id="QWRRCHK"/>
<dbReference type="PANTHER" id="PTHR38847:SF1">
    <property type="entry name" value="PSEUDOURIDINE SYNTHASE RSUA_RLUA-LIKE DOMAIN-CONTAINING PROTEIN"/>
    <property type="match status" value="1"/>
</dbReference>
<dbReference type="GeneID" id="6004946"/>
<dbReference type="OrthoDB" id="152248at2759"/>
<keyword evidence="1" id="KW-0732">Signal</keyword>
<dbReference type="AlphaFoldDB" id="A8N0X0"/>
<evidence type="ECO:0000256" key="1">
    <source>
        <dbReference type="SAM" id="SignalP"/>
    </source>
</evidence>
<feature type="signal peptide" evidence="1">
    <location>
        <begin position="1"/>
        <end position="20"/>
    </location>
</feature>
<dbReference type="HOGENOM" id="CLU_083369_1_0_1"/>